<name>A0A1J8QY30_9AGAM</name>
<reference evidence="2 3" key="1">
    <citation type="submission" date="2016-03" db="EMBL/GenBank/DDBJ databases">
        <title>Comparative genomics of the ectomycorrhizal sister species Rhizopogon vinicolor and Rhizopogon vesiculosus (Basidiomycota: Boletales) reveals a divergence of the mating type B locus.</title>
        <authorList>
            <person name="Mujic A.B."/>
            <person name="Kuo A."/>
            <person name="Tritt A."/>
            <person name="Lipzen A."/>
            <person name="Chen C."/>
            <person name="Johnson J."/>
            <person name="Sharma A."/>
            <person name="Barry K."/>
            <person name="Grigoriev I.V."/>
            <person name="Spatafora J.W."/>
        </authorList>
    </citation>
    <scope>NUCLEOTIDE SEQUENCE [LARGE SCALE GENOMIC DNA]</scope>
    <source>
        <strain evidence="2 3">AM-OR11-056</strain>
    </source>
</reference>
<proteinExistence type="predicted"/>
<organism evidence="2 3">
    <name type="scientific">Rhizopogon vesiculosus</name>
    <dbReference type="NCBI Taxonomy" id="180088"/>
    <lineage>
        <taxon>Eukaryota</taxon>
        <taxon>Fungi</taxon>
        <taxon>Dikarya</taxon>
        <taxon>Basidiomycota</taxon>
        <taxon>Agaricomycotina</taxon>
        <taxon>Agaricomycetes</taxon>
        <taxon>Agaricomycetidae</taxon>
        <taxon>Boletales</taxon>
        <taxon>Suillineae</taxon>
        <taxon>Rhizopogonaceae</taxon>
        <taxon>Rhizopogon</taxon>
    </lineage>
</organism>
<evidence type="ECO:0000313" key="3">
    <source>
        <dbReference type="Proteomes" id="UP000183567"/>
    </source>
</evidence>
<dbReference type="EMBL" id="LVVM01001559">
    <property type="protein sequence ID" value="OJA18305.1"/>
    <property type="molecule type" value="Genomic_DNA"/>
</dbReference>
<dbReference type="AlphaFoldDB" id="A0A1J8QY30"/>
<keyword evidence="3" id="KW-1185">Reference proteome</keyword>
<dbReference type="Proteomes" id="UP000183567">
    <property type="component" value="Unassembled WGS sequence"/>
</dbReference>
<accession>A0A1J8QY30</accession>
<feature type="region of interest" description="Disordered" evidence="1">
    <location>
        <begin position="151"/>
        <end position="176"/>
    </location>
</feature>
<gene>
    <name evidence="2" type="ORF">AZE42_07736</name>
</gene>
<evidence type="ECO:0000313" key="2">
    <source>
        <dbReference type="EMBL" id="OJA18305.1"/>
    </source>
</evidence>
<feature type="compositionally biased region" description="Polar residues" evidence="1">
    <location>
        <begin position="151"/>
        <end position="160"/>
    </location>
</feature>
<evidence type="ECO:0000256" key="1">
    <source>
        <dbReference type="SAM" id="MobiDB-lite"/>
    </source>
</evidence>
<protein>
    <submittedName>
        <fullName evidence="2">Uncharacterized protein</fullName>
    </submittedName>
</protein>
<sequence length="176" mass="19359">MQLTESRSTLPSTSSSQPIVERYTCLINDRGMMGSTLGHAHNDQDSLTSTSQAFLECLDRHGHHGRLNSAYERIIRICLAGILANRRSEATMLNEGPWEYHNTDLQTTSGVKPQTPVALDEAMSMSSTDFSIPPLPSTLWHPQEYGHLSQESVGVTGTQSEETDPALGQLFPDFSP</sequence>
<dbReference type="OrthoDB" id="2677579at2759"/>
<comment type="caution">
    <text evidence="2">The sequence shown here is derived from an EMBL/GenBank/DDBJ whole genome shotgun (WGS) entry which is preliminary data.</text>
</comment>